<keyword evidence="9" id="KW-0175">Coiled coil</keyword>
<evidence type="ECO:0000256" key="7">
    <source>
        <dbReference type="ARBA" id="ARBA00022840"/>
    </source>
</evidence>
<evidence type="ECO:0000256" key="6">
    <source>
        <dbReference type="ARBA" id="ARBA00022824"/>
    </source>
</evidence>
<dbReference type="CDD" id="cd02035">
    <property type="entry name" value="ArsA"/>
    <property type="match status" value="1"/>
</dbReference>
<protein>
    <recommendedName>
        <fullName evidence="11">ArsA/GET3 Anion-transporting ATPase-like domain-containing protein</fullName>
    </recommendedName>
</protein>
<sequence length="375" mass="41336">MTEFVDADAVLEPTLQNVLDQTTLKWIFVGGKGGVGKTTCSCSLAVQLAGVRESVLIISTDPAHNLSDAFRQKFSKHPSLVNGFTNLYAMEVDPTPDLSEVEGLEGEQGGFLADISTSIPGIDEAMSFAEVMKQVQSMDYSCIVFDTAPTGHTLRLLQFPTTLEKGLSKLISLKDSFGGMLSGVSRMMGAGGPGGEHMIDQMLGKVEQLKRVVEEVNSQFKNDELTTFVCVCIPEFLSLYETERLIQELAKFEIDSRNIVINQVIFPEEVGSSRLLAARVRMQQKYLDQFYDLYEDFHIVCLPLLEEEVRGPEALRAFSQHLLQPYQAPPAQQQDGAGSAGGGSNSLVEEMRRQVEEQRNRIQELEAELKAAKGS</sequence>
<dbReference type="FunFam" id="3.40.50.300:FF:000235">
    <property type="entry name" value="ATPase ASNA1"/>
    <property type="match status" value="1"/>
</dbReference>
<evidence type="ECO:0000256" key="1">
    <source>
        <dbReference type="ARBA" id="ARBA00011040"/>
    </source>
</evidence>
<dbReference type="GO" id="GO:0043529">
    <property type="term" value="C:GET complex"/>
    <property type="evidence" value="ECO:0007669"/>
    <property type="project" value="TreeGrafter"/>
</dbReference>
<dbReference type="GO" id="GO:0071816">
    <property type="term" value="P:tail-anchored membrane protein insertion into ER membrane"/>
    <property type="evidence" value="ECO:0007669"/>
    <property type="project" value="TreeGrafter"/>
</dbReference>
<dbReference type="NCBIfam" id="TIGR00345">
    <property type="entry name" value="GET3_arsA_TRC40"/>
    <property type="match status" value="1"/>
</dbReference>
<name>A0A9D4TMU4_CHLVU</name>
<comment type="function">
    <text evidence="8">ATPase required for the post-translational delivery of tail-anchored (TA) proteins to the endoplasmic reticulum. Recognizes and selectively binds the transmembrane domain of TA proteins in the cytosol. This complex then targets to the endoplasmic reticulum by membrane-bound receptors, where the tail-anchored protein is released for insertion. This process is regulated by ATP binding and hydrolysis. ATP binding drives the homodimer towards the closed dimer state, facilitating recognition of newly synthesized TA membrane proteins. ATP hydrolysis is required for insertion. Subsequently, the homodimer reverts towards the open dimer state, lowering its affinity for the membrane-bound receptor, and returning it to the cytosol to initiate a new round of targeting.</text>
</comment>
<evidence type="ECO:0000256" key="3">
    <source>
        <dbReference type="ARBA" id="ARBA00022490"/>
    </source>
</evidence>
<comment type="similarity">
    <text evidence="1 8">Belongs to the arsA ATPase family.</text>
</comment>
<dbReference type="SUPFAM" id="SSF52540">
    <property type="entry name" value="P-loop containing nucleoside triphosphate hydrolases"/>
    <property type="match status" value="1"/>
</dbReference>
<dbReference type="HAMAP" id="MF_03112">
    <property type="entry name" value="Asna1_Get3"/>
    <property type="match status" value="1"/>
</dbReference>
<comment type="subunit">
    <text evidence="8">Homodimer.</text>
</comment>
<evidence type="ECO:0000256" key="10">
    <source>
        <dbReference type="SAM" id="MobiDB-lite"/>
    </source>
</evidence>
<feature type="active site" evidence="8">
    <location>
        <position position="61"/>
    </location>
</feature>
<feature type="binding site" evidence="8">
    <location>
        <position position="235"/>
    </location>
    <ligand>
        <name>ATP</name>
        <dbReference type="ChEBI" id="CHEBI:30616"/>
    </ligand>
</feature>
<comment type="caution">
    <text evidence="12">The sequence shown here is derived from an EMBL/GenBank/DDBJ whole genome shotgun (WGS) entry which is preliminary data.</text>
</comment>
<evidence type="ECO:0000256" key="9">
    <source>
        <dbReference type="SAM" id="Coils"/>
    </source>
</evidence>
<evidence type="ECO:0000256" key="2">
    <source>
        <dbReference type="ARBA" id="ARBA00022448"/>
    </source>
</evidence>
<gene>
    <name evidence="12" type="ORF">D9Q98_005515</name>
</gene>
<keyword evidence="4 8" id="KW-0547">Nucleotide-binding</keyword>
<dbReference type="PANTHER" id="PTHR10803">
    <property type="entry name" value="ARSENICAL PUMP-DRIVING ATPASE ARSENITE-TRANSLOCATING ATPASE"/>
    <property type="match status" value="1"/>
</dbReference>
<feature type="region of interest" description="Disordered" evidence="10">
    <location>
        <begin position="329"/>
        <end position="360"/>
    </location>
</feature>
<feature type="compositionally biased region" description="Basic and acidic residues" evidence="10">
    <location>
        <begin position="349"/>
        <end position="360"/>
    </location>
</feature>
<evidence type="ECO:0000313" key="12">
    <source>
        <dbReference type="EMBL" id="KAI3429420.1"/>
    </source>
</evidence>
<dbReference type="Gene3D" id="3.40.50.300">
    <property type="entry name" value="P-loop containing nucleotide triphosphate hydrolases"/>
    <property type="match status" value="1"/>
</dbReference>
<evidence type="ECO:0000256" key="8">
    <source>
        <dbReference type="HAMAP-Rule" id="MF_03112"/>
    </source>
</evidence>
<proteinExistence type="inferred from homology"/>
<evidence type="ECO:0000256" key="5">
    <source>
        <dbReference type="ARBA" id="ARBA00022801"/>
    </source>
</evidence>
<keyword evidence="2 8" id="KW-0813">Transport</keyword>
<dbReference type="PANTHER" id="PTHR10803:SF3">
    <property type="entry name" value="ATPASE GET3"/>
    <property type="match status" value="1"/>
</dbReference>
<evidence type="ECO:0000259" key="11">
    <source>
        <dbReference type="Pfam" id="PF02374"/>
    </source>
</evidence>
<evidence type="ECO:0000313" key="13">
    <source>
        <dbReference type="Proteomes" id="UP001055712"/>
    </source>
</evidence>
<keyword evidence="3 8" id="KW-0963">Cytoplasm</keyword>
<organism evidence="12 13">
    <name type="scientific">Chlorella vulgaris</name>
    <name type="common">Green alga</name>
    <dbReference type="NCBI Taxonomy" id="3077"/>
    <lineage>
        <taxon>Eukaryota</taxon>
        <taxon>Viridiplantae</taxon>
        <taxon>Chlorophyta</taxon>
        <taxon>core chlorophytes</taxon>
        <taxon>Trebouxiophyceae</taxon>
        <taxon>Chlorellales</taxon>
        <taxon>Chlorellaceae</taxon>
        <taxon>Chlorella clade</taxon>
        <taxon>Chlorella</taxon>
    </lineage>
</organism>
<dbReference type="InterPro" id="IPR016300">
    <property type="entry name" value="ATPase_ArsA/GET3"/>
</dbReference>
<keyword evidence="13" id="KW-1185">Reference proteome</keyword>
<dbReference type="GO" id="GO:0016887">
    <property type="term" value="F:ATP hydrolysis activity"/>
    <property type="evidence" value="ECO:0007669"/>
    <property type="project" value="InterPro"/>
</dbReference>
<dbReference type="GO" id="GO:0005524">
    <property type="term" value="F:ATP binding"/>
    <property type="evidence" value="ECO:0007669"/>
    <property type="project" value="UniProtKB-UniRule"/>
</dbReference>
<dbReference type="EMBL" id="SIDB01000008">
    <property type="protein sequence ID" value="KAI3429420.1"/>
    <property type="molecule type" value="Genomic_DNA"/>
</dbReference>
<dbReference type="OrthoDB" id="1770at2759"/>
<feature type="binding site" evidence="8">
    <location>
        <begin position="32"/>
        <end position="39"/>
    </location>
    <ligand>
        <name>ATP</name>
        <dbReference type="ChEBI" id="CHEBI:30616"/>
    </ligand>
</feature>
<accession>A0A9D4TMU4</accession>
<feature type="binding site" evidence="8">
    <location>
        <position position="262"/>
    </location>
    <ligand>
        <name>ATP</name>
        <dbReference type="ChEBI" id="CHEBI:30616"/>
    </ligand>
</feature>
<comment type="caution">
    <text evidence="8">Lacks conserved residue(s) required for the propagation of feature annotation.</text>
</comment>
<dbReference type="InterPro" id="IPR025723">
    <property type="entry name" value="ArsA/GET3_ATPase-like"/>
</dbReference>
<keyword evidence="7 8" id="KW-0067">ATP-binding</keyword>
<comment type="subcellular location">
    <subcellularLocation>
        <location evidence="8">Cytoplasm</location>
    </subcellularLocation>
    <subcellularLocation>
        <location evidence="8">Endoplasmic reticulum</location>
    </subcellularLocation>
</comment>
<feature type="coiled-coil region" evidence="9">
    <location>
        <begin position="199"/>
        <end position="226"/>
    </location>
</feature>
<feature type="domain" description="ArsA/GET3 Anion-transporting ATPase-like" evidence="11">
    <location>
        <begin position="25"/>
        <end position="323"/>
    </location>
</feature>
<dbReference type="Proteomes" id="UP001055712">
    <property type="component" value="Unassembled WGS sequence"/>
</dbReference>
<dbReference type="InterPro" id="IPR027542">
    <property type="entry name" value="ATPase_ArsA/GET3_euk"/>
</dbReference>
<reference evidence="12" key="2">
    <citation type="submission" date="2020-11" db="EMBL/GenBank/DDBJ databases">
        <authorList>
            <person name="Cecchin M."/>
            <person name="Marcolungo L."/>
            <person name="Rossato M."/>
            <person name="Girolomoni L."/>
            <person name="Cosentino E."/>
            <person name="Cuine S."/>
            <person name="Li-Beisson Y."/>
            <person name="Delledonne M."/>
            <person name="Ballottari M."/>
        </authorList>
    </citation>
    <scope>NUCLEOTIDE SEQUENCE</scope>
    <source>
        <strain evidence="12">211/11P</strain>
        <tissue evidence="12">Whole cell</tissue>
    </source>
</reference>
<reference evidence="12" key="1">
    <citation type="journal article" date="2019" name="Plant J.">
        <title>Chlorella vulgaris genome assembly and annotation reveals the molecular basis for metabolic acclimation to high light conditions.</title>
        <authorList>
            <person name="Cecchin M."/>
            <person name="Marcolungo L."/>
            <person name="Rossato M."/>
            <person name="Girolomoni L."/>
            <person name="Cosentino E."/>
            <person name="Cuine S."/>
            <person name="Li-Beisson Y."/>
            <person name="Delledonne M."/>
            <person name="Ballottari M."/>
        </authorList>
    </citation>
    <scope>NUCLEOTIDE SEQUENCE</scope>
    <source>
        <strain evidence="12">211/11P</strain>
    </source>
</reference>
<dbReference type="InterPro" id="IPR027417">
    <property type="entry name" value="P-loop_NTPase"/>
</dbReference>
<dbReference type="Pfam" id="PF02374">
    <property type="entry name" value="ArsA_ATPase"/>
    <property type="match status" value="1"/>
</dbReference>
<dbReference type="AlphaFoldDB" id="A0A9D4TMU4"/>
<keyword evidence="6 8" id="KW-0256">Endoplasmic reticulum</keyword>
<keyword evidence="5 8" id="KW-0378">Hydrolase</keyword>
<evidence type="ECO:0000256" key="4">
    <source>
        <dbReference type="ARBA" id="ARBA00022741"/>
    </source>
</evidence>